<organism evidence="2">
    <name type="scientific">Anguilla anguilla</name>
    <name type="common">European freshwater eel</name>
    <name type="synonym">Muraena anguilla</name>
    <dbReference type="NCBI Taxonomy" id="7936"/>
    <lineage>
        <taxon>Eukaryota</taxon>
        <taxon>Metazoa</taxon>
        <taxon>Chordata</taxon>
        <taxon>Craniata</taxon>
        <taxon>Vertebrata</taxon>
        <taxon>Euteleostomi</taxon>
        <taxon>Actinopterygii</taxon>
        <taxon>Neopterygii</taxon>
        <taxon>Teleostei</taxon>
        <taxon>Anguilliformes</taxon>
        <taxon>Anguillidae</taxon>
        <taxon>Anguilla</taxon>
    </lineage>
</organism>
<name>A0A0E9W5K7_ANGAN</name>
<dbReference type="EMBL" id="GBXM01022918">
    <property type="protein sequence ID" value="JAH85659.1"/>
    <property type="molecule type" value="Transcribed_RNA"/>
</dbReference>
<feature type="chain" id="PRO_5002434289" description="Secreted protein" evidence="1">
    <location>
        <begin position="17"/>
        <end position="62"/>
    </location>
</feature>
<dbReference type="AlphaFoldDB" id="A0A0E9W5K7"/>
<reference evidence="2" key="1">
    <citation type="submission" date="2014-11" db="EMBL/GenBank/DDBJ databases">
        <authorList>
            <person name="Amaro Gonzalez C."/>
        </authorList>
    </citation>
    <scope>NUCLEOTIDE SEQUENCE</scope>
</reference>
<protein>
    <recommendedName>
        <fullName evidence="3">Secreted protein</fullName>
    </recommendedName>
</protein>
<keyword evidence="1" id="KW-0732">Signal</keyword>
<feature type="signal peptide" evidence="1">
    <location>
        <begin position="1"/>
        <end position="16"/>
    </location>
</feature>
<evidence type="ECO:0008006" key="3">
    <source>
        <dbReference type="Google" id="ProtNLM"/>
    </source>
</evidence>
<proteinExistence type="predicted"/>
<evidence type="ECO:0000256" key="1">
    <source>
        <dbReference type="SAM" id="SignalP"/>
    </source>
</evidence>
<reference evidence="2" key="2">
    <citation type="journal article" date="2015" name="Fish Shellfish Immunol.">
        <title>Early steps in the European eel (Anguilla anguilla)-Vibrio vulnificus interaction in the gills: Role of the RtxA13 toxin.</title>
        <authorList>
            <person name="Callol A."/>
            <person name="Pajuelo D."/>
            <person name="Ebbesson L."/>
            <person name="Teles M."/>
            <person name="MacKenzie S."/>
            <person name="Amaro C."/>
        </authorList>
    </citation>
    <scope>NUCLEOTIDE SEQUENCE</scope>
</reference>
<sequence>MSLFIFLLVFFRFVFADSCTNVSACCLLQCAGTMIKTFHLLINSNSCLSLGLLANYYETIIY</sequence>
<accession>A0A0E9W5K7</accession>
<evidence type="ECO:0000313" key="2">
    <source>
        <dbReference type="EMBL" id="JAH85659.1"/>
    </source>
</evidence>